<keyword evidence="4" id="KW-1133">Transmembrane helix</keyword>
<keyword evidence="3 6" id="KW-0732">Signal</keyword>
<proteinExistence type="predicted"/>
<evidence type="ECO:0000256" key="4">
    <source>
        <dbReference type="ARBA" id="ARBA00022989"/>
    </source>
</evidence>
<name>A0AAF0EB38_9BASI</name>
<dbReference type="AlphaFoldDB" id="A0AAF0EB38"/>
<gene>
    <name evidence="7" type="ORF">MEQU1_000865</name>
</gene>
<dbReference type="GO" id="GO:0016020">
    <property type="term" value="C:membrane"/>
    <property type="evidence" value="ECO:0007669"/>
    <property type="project" value="UniProtKB-SubCell"/>
</dbReference>
<evidence type="ECO:0000256" key="1">
    <source>
        <dbReference type="ARBA" id="ARBA00004167"/>
    </source>
</evidence>
<protein>
    <submittedName>
        <fullName evidence="7">Uncharacterized protein</fullName>
    </submittedName>
</protein>
<keyword evidence="5" id="KW-0472">Membrane</keyword>
<evidence type="ECO:0000256" key="3">
    <source>
        <dbReference type="ARBA" id="ARBA00022729"/>
    </source>
</evidence>
<comment type="subcellular location">
    <subcellularLocation>
        <location evidence="1">Membrane</location>
        <topology evidence="1">Single-pass membrane protein</topology>
    </subcellularLocation>
</comment>
<accession>A0AAF0EB38</accession>
<dbReference type="InterPro" id="IPR018939">
    <property type="entry name" value="Autophagy-rel_prot_27"/>
</dbReference>
<keyword evidence="2" id="KW-0812">Transmembrane</keyword>
<evidence type="ECO:0000313" key="7">
    <source>
        <dbReference type="EMBL" id="WFD22200.1"/>
    </source>
</evidence>
<sequence length="126" mass="14097">MQPPIVGWLLLFLTVNIGFARGQPLDCKNIQWVGGRPFDLSAVFANGPLNVTVEEETPPSTTITTVLMNLCEPLALDTSIDPSDQCPENTHYLVWKADTDFKRIKLVQYFTVHGRQRLLLDQDGIA</sequence>
<evidence type="ECO:0000256" key="2">
    <source>
        <dbReference type="ARBA" id="ARBA00022692"/>
    </source>
</evidence>
<dbReference type="EMBL" id="CP119901">
    <property type="protein sequence ID" value="WFD22200.1"/>
    <property type="molecule type" value="Genomic_DNA"/>
</dbReference>
<evidence type="ECO:0000313" key="8">
    <source>
        <dbReference type="Proteomes" id="UP001214415"/>
    </source>
</evidence>
<dbReference type="Proteomes" id="UP001214415">
    <property type="component" value="Chromosome 2"/>
</dbReference>
<keyword evidence="8" id="KW-1185">Reference proteome</keyword>
<feature type="chain" id="PRO_5041923240" evidence="6">
    <location>
        <begin position="23"/>
        <end position="126"/>
    </location>
</feature>
<dbReference type="Pfam" id="PF09451">
    <property type="entry name" value="ATG27"/>
    <property type="match status" value="1"/>
</dbReference>
<evidence type="ECO:0000256" key="6">
    <source>
        <dbReference type="SAM" id="SignalP"/>
    </source>
</evidence>
<organism evidence="7 8">
    <name type="scientific">Malassezia equina</name>
    <dbReference type="NCBI Taxonomy" id="1381935"/>
    <lineage>
        <taxon>Eukaryota</taxon>
        <taxon>Fungi</taxon>
        <taxon>Dikarya</taxon>
        <taxon>Basidiomycota</taxon>
        <taxon>Ustilaginomycotina</taxon>
        <taxon>Malasseziomycetes</taxon>
        <taxon>Malasseziales</taxon>
        <taxon>Malasseziaceae</taxon>
        <taxon>Malassezia</taxon>
    </lineage>
</organism>
<feature type="signal peptide" evidence="6">
    <location>
        <begin position="1"/>
        <end position="22"/>
    </location>
</feature>
<reference evidence="7" key="1">
    <citation type="submission" date="2023-03" db="EMBL/GenBank/DDBJ databases">
        <title>Mating type loci evolution in Malassezia.</title>
        <authorList>
            <person name="Coelho M.A."/>
        </authorList>
    </citation>
    <scope>NUCLEOTIDE SEQUENCE</scope>
    <source>
        <strain evidence="7">CBS 12830</strain>
    </source>
</reference>
<evidence type="ECO:0000256" key="5">
    <source>
        <dbReference type="ARBA" id="ARBA00023136"/>
    </source>
</evidence>